<reference evidence="2 3" key="2">
    <citation type="journal article" date="2010" name="Nucleic Acids Res.">
        <title>BeetleBase in 2010: revisions to provide comprehensive genomic information for Tribolium castaneum.</title>
        <authorList>
            <person name="Kim H.S."/>
            <person name="Murphy T."/>
            <person name="Xia J."/>
            <person name="Caragea D."/>
            <person name="Park Y."/>
            <person name="Beeman R.W."/>
            <person name="Lorenzen M.D."/>
            <person name="Butcher S."/>
            <person name="Manak J.R."/>
            <person name="Brown S.J."/>
        </authorList>
    </citation>
    <scope>GENOME REANNOTATION</scope>
    <source>
        <strain evidence="2 3">Georgia GA2</strain>
    </source>
</reference>
<dbReference type="KEGG" id="tca:103313391"/>
<dbReference type="AlphaFoldDB" id="A0A139WGQ9"/>
<dbReference type="EMBL" id="KQ971345">
    <property type="protein sequence ID" value="KYB27079.1"/>
    <property type="molecule type" value="Genomic_DNA"/>
</dbReference>
<accession>A0A139WGQ9</accession>
<dbReference type="InParanoid" id="A0A139WGQ9"/>
<dbReference type="InterPro" id="IPR045860">
    <property type="entry name" value="Snake_toxin-like_sf"/>
</dbReference>
<evidence type="ECO:0000313" key="2">
    <source>
        <dbReference type="EMBL" id="KYB27079.1"/>
    </source>
</evidence>
<evidence type="ECO:0000256" key="1">
    <source>
        <dbReference type="SAM" id="SignalP"/>
    </source>
</evidence>
<evidence type="ECO:0008006" key="4">
    <source>
        <dbReference type="Google" id="ProtNLM"/>
    </source>
</evidence>
<name>A0A139WGQ9_TRICA</name>
<gene>
    <name evidence="2" type="primary">AUGUSTUS-3.0.2_33404</name>
    <name evidence="2" type="ORF">TcasGA2_TC033404</name>
</gene>
<reference evidence="2 3" key="1">
    <citation type="journal article" date="2008" name="Nature">
        <title>The genome of the model beetle and pest Tribolium castaneum.</title>
        <authorList>
            <consortium name="Tribolium Genome Sequencing Consortium"/>
            <person name="Richards S."/>
            <person name="Gibbs R.A."/>
            <person name="Weinstock G.M."/>
            <person name="Brown S.J."/>
            <person name="Denell R."/>
            <person name="Beeman R.W."/>
            <person name="Gibbs R."/>
            <person name="Beeman R.W."/>
            <person name="Brown S.J."/>
            <person name="Bucher G."/>
            <person name="Friedrich M."/>
            <person name="Grimmelikhuijzen C.J."/>
            <person name="Klingler M."/>
            <person name="Lorenzen M."/>
            <person name="Richards S."/>
            <person name="Roth S."/>
            <person name="Schroder R."/>
            <person name="Tautz D."/>
            <person name="Zdobnov E.M."/>
            <person name="Muzny D."/>
            <person name="Gibbs R.A."/>
            <person name="Weinstock G.M."/>
            <person name="Attaway T."/>
            <person name="Bell S."/>
            <person name="Buhay C.J."/>
            <person name="Chandrabose M.N."/>
            <person name="Chavez D."/>
            <person name="Clerk-Blankenburg K.P."/>
            <person name="Cree A."/>
            <person name="Dao M."/>
            <person name="Davis C."/>
            <person name="Chacko J."/>
            <person name="Dinh H."/>
            <person name="Dugan-Rocha S."/>
            <person name="Fowler G."/>
            <person name="Garner T.T."/>
            <person name="Garnes J."/>
            <person name="Gnirke A."/>
            <person name="Hawes A."/>
            <person name="Hernandez J."/>
            <person name="Hines S."/>
            <person name="Holder M."/>
            <person name="Hume J."/>
            <person name="Jhangiani S.N."/>
            <person name="Joshi V."/>
            <person name="Khan Z.M."/>
            <person name="Jackson L."/>
            <person name="Kovar C."/>
            <person name="Kowis A."/>
            <person name="Lee S."/>
            <person name="Lewis L.R."/>
            <person name="Margolis J."/>
            <person name="Morgan M."/>
            <person name="Nazareth L.V."/>
            <person name="Nguyen N."/>
            <person name="Okwuonu G."/>
            <person name="Parker D."/>
            <person name="Richards S."/>
            <person name="Ruiz S.J."/>
            <person name="Santibanez J."/>
            <person name="Savard J."/>
            <person name="Scherer S.E."/>
            <person name="Schneider B."/>
            <person name="Sodergren E."/>
            <person name="Tautz D."/>
            <person name="Vattahil S."/>
            <person name="Villasana D."/>
            <person name="White C.S."/>
            <person name="Wright R."/>
            <person name="Park Y."/>
            <person name="Beeman R.W."/>
            <person name="Lord J."/>
            <person name="Oppert B."/>
            <person name="Lorenzen M."/>
            <person name="Brown S."/>
            <person name="Wang L."/>
            <person name="Savard J."/>
            <person name="Tautz D."/>
            <person name="Richards S."/>
            <person name="Weinstock G."/>
            <person name="Gibbs R.A."/>
            <person name="Liu Y."/>
            <person name="Worley K."/>
            <person name="Weinstock G."/>
            <person name="Elsik C.G."/>
            <person name="Reese J.T."/>
            <person name="Elhaik E."/>
            <person name="Landan G."/>
            <person name="Graur D."/>
            <person name="Arensburger P."/>
            <person name="Atkinson P."/>
            <person name="Beeman R.W."/>
            <person name="Beidler J."/>
            <person name="Brown S.J."/>
            <person name="Demuth J.P."/>
            <person name="Drury D.W."/>
            <person name="Du Y.Z."/>
            <person name="Fujiwara H."/>
            <person name="Lorenzen M."/>
            <person name="Maselli V."/>
            <person name="Osanai M."/>
            <person name="Park Y."/>
            <person name="Robertson H.M."/>
            <person name="Tu Z."/>
            <person name="Wang J.J."/>
            <person name="Wang S."/>
            <person name="Richards S."/>
            <person name="Song H."/>
            <person name="Zhang L."/>
            <person name="Sodergren E."/>
            <person name="Werner D."/>
            <person name="Stanke M."/>
            <person name="Morgenstern B."/>
            <person name="Solovyev V."/>
            <person name="Kosarev P."/>
            <person name="Brown G."/>
            <person name="Chen H.C."/>
            <person name="Ermolaeva O."/>
            <person name="Hlavina W."/>
            <person name="Kapustin Y."/>
            <person name="Kiryutin B."/>
            <person name="Kitts P."/>
            <person name="Maglott D."/>
            <person name="Pruitt K."/>
            <person name="Sapojnikov V."/>
            <person name="Souvorov A."/>
            <person name="Mackey A.J."/>
            <person name="Waterhouse R.M."/>
            <person name="Wyder S."/>
            <person name="Zdobnov E.M."/>
            <person name="Zdobnov E.M."/>
            <person name="Wyder S."/>
            <person name="Kriventseva E.V."/>
            <person name="Kadowaki T."/>
            <person name="Bork P."/>
            <person name="Aranda M."/>
            <person name="Bao R."/>
            <person name="Beermann A."/>
            <person name="Berns N."/>
            <person name="Bolognesi R."/>
            <person name="Bonneton F."/>
            <person name="Bopp D."/>
            <person name="Brown S.J."/>
            <person name="Bucher G."/>
            <person name="Butts T."/>
            <person name="Chaumot A."/>
            <person name="Denell R.E."/>
            <person name="Ferrier D.E."/>
            <person name="Friedrich M."/>
            <person name="Gordon C.M."/>
            <person name="Jindra M."/>
            <person name="Klingler M."/>
            <person name="Lan Q."/>
            <person name="Lattorff H.M."/>
            <person name="Laudet V."/>
            <person name="von Levetsow C."/>
            <person name="Liu Z."/>
            <person name="Lutz R."/>
            <person name="Lynch J.A."/>
            <person name="da Fonseca R.N."/>
            <person name="Posnien N."/>
            <person name="Reuter R."/>
            <person name="Roth S."/>
            <person name="Savard J."/>
            <person name="Schinko J.B."/>
            <person name="Schmitt C."/>
            <person name="Schoppmeier M."/>
            <person name="Schroder R."/>
            <person name="Shippy T.D."/>
            <person name="Simonnet F."/>
            <person name="Marques-Souza H."/>
            <person name="Tautz D."/>
            <person name="Tomoyasu Y."/>
            <person name="Trauner J."/>
            <person name="Van der Zee M."/>
            <person name="Vervoort M."/>
            <person name="Wittkopp N."/>
            <person name="Wimmer E.A."/>
            <person name="Yang X."/>
            <person name="Jones A.K."/>
            <person name="Sattelle D.B."/>
            <person name="Ebert P.R."/>
            <person name="Nelson D."/>
            <person name="Scott J.G."/>
            <person name="Beeman R.W."/>
            <person name="Muthukrishnan S."/>
            <person name="Kramer K.J."/>
            <person name="Arakane Y."/>
            <person name="Beeman R.W."/>
            <person name="Zhu Q."/>
            <person name="Hogenkamp D."/>
            <person name="Dixit R."/>
            <person name="Oppert B."/>
            <person name="Jiang H."/>
            <person name="Zou Z."/>
            <person name="Marshall J."/>
            <person name="Elpidina E."/>
            <person name="Vinokurov K."/>
            <person name="Oppert C."/>
            <person name="Zou Z."/>
            <person name="Evans J."/>
            <person name="Lu Z."/>
            <person name="Zhao P."/>
            <person name="Sumathipala N."/>
            <person name="Altincicek B."/>
            <person name="Vilcinskas A."/>
            <person name="Williams M."/>
            <person name="Hultmark D."/>
            <person name="Hetru C."/>
            <person name="Jiang H."/>
            <person name="Grimmelikhuijzen C.J."/>
            <person name="Hauser F."/>
            <person name="Cazzamali G."/>
            <person name="Williamson M."/>
            <person name="Park Y."/>
            <person name="Li B."/>
            <person name="Tanaka Y."/>
            <person name="Predel R."/>
            <person name="Neupert S."/>
            <person name="Schachtner J."/>
            <person name="Verleyen P."/>
            <person name="Raible F."/>
            <person name="Bork P."/>
            <person name="Friedrich M."/>
            <person name="Walden K.K."/>
            <person name="Robertson H.M."/>
            <person name="Angeli S."/>
            <person name="Foret S."/>
            <person name="Bucher G."/>
            <person name="Schuetz S."/>
            <person name="Maleszka R."/>
            <person name="Wimmer E.A."/>
            <person name="Beeman R.W."/>
            <person name="Lorenzen M."/>
            <person name="Tomoyasu Y."/>
            <person name="Miller S.C."/>
            <person name="Grossmann D."/>
            <person name="Bucher G."/>
        </authorList>
    </citation>
    <scope>NUCLEOTIDE SEQUENCE [LARGE SCALE GENOMIC DNA]</scope>
    <source>
        <strain evidence="2 3">Georgia GA2</strain>
    </source>
</reference>
<evidence type="ECO:0000313" key="3">
    <source>
        <dbReference type="Proteomes" id="UP000007266"/>
    </source>
</evidence>
<dbReference type="Proteomes" id="UP000007266">
    <property type="component" value="Linkage group 6"/>
</dbReference>
<feature type="signal peptide" evidence="1">
    <location>
        <begin position="1"/>
        <end position="23"/>
    </location>
</feature>
<keyword evidence="1" id="KW-0732">Signal</keyword>
<dbReference type="OrthoDB" id="6730027at2759"/>
<protein>
    <recommendedName>
        <fullName evidence="4">Protein sleepless</fullName>
    </recommendedName>
</protein>
<dbReference type="SUPFAM" id="SSF57302">
    <property type="entry name" value="Snake toxin-like"/>
    <property type="match status" value="1"/>
</dbReference>
<keyword evidence="3" id="KW-1185">Reference proteome</keyword>
<organism evidence="2 3">
    <name type="scientific">Tribolium castaneum</name>
    <name type="common">Red flour beetle</name>
    <dbReference type="NCBI Taxonomy" id="7070"/>
    <lineage>
        <taxon>Eukaryota</taxon>
        <taxon>Metazoa</taxon>
        <taxon>Ecdysozoa</taxon>
        <taxon>Arthropoda</taxon>
        <taxon>Hexapoda</taxon>
        <taxon>Insecta</taxon>
        <taxon>Pterygota</taxon>
        <taxon>Neoptera</taxon>
        <taxon>Endopterygota</taxon>
        <taxon>Coleoptera</taxon>
        <taxon>Polyphaga</taxon>
        <taxon>Cucujiformia</taxon>
        <taxon>Tenebrionidae</taxon>
        <taxon>Tenebrionidae incertae sedis</taxon>
        <taxon>Tribolium</taxon>
    </lineage>
</organism>
<proteinExistence type="predicted"/>
<feature type="chain" id="PRO_5007299888" description="Protein sleepless" evidence="1">
    <location>
        <begin position="24"/>
        <end position="103"/>
    </location>
</feature>
<sequence length="103" mass="11175">MKVCSAVLFVAVFAFLYLQSTEAKVSKCYHCLMSCDNPVEVQTCPSTGDFNCLLAKIETGTQNDEVRGCVASDDSTTKQYCDQINSMPGGKCYICDSDLCNSA</sequence>